<feature type="domain" description="Penicillin-binding protein transpeptidase" evidence="16">
    <location>
        <begin position="269"/>
        <end position="602"/>
    </location>
</feature>
<evidence type="ECO:0000256" key="8">
    <source>
        <dbReference type="ARBA" id="ARBA00022801"/>
    </source>
</evidence>
<protein>
    <submittedName>
        <fullName evidence="18">Peptidoglycan glycosyltransferase</fullName>
    </submittedName>
</protein>
<evidence type="ECO:0000256" key="13">
    <source>
        <dbReference type="ARBA" id="ARBA00023316"/>
    </source>
</evidence>
<dbReference type="GO" id="GO:0008658">
    <property type="term" value="F:penicillin binding"/>
    <property type="evidence" value="ECO:0007669"/>
    <property type="project" value="InterPro"/>
</dbReference>
<dbReference type="InterPro" id="IPR005311">
    <property type="entry name" value="PBP_dimer"/>
</dbReference>
<dbReference type="GO" id="GO:0009252">
    <property type="term" value="P:peptidoglycan biosynthetic process"/>
    <property type="evidence" value="ECO:0007669"/>
    <property type="project" value="UniProtKB-KW"/>
</dbReference>
<evidence type="ECO:0000256" key="15">
    <source>
        <dbReference type="SAM" id="Phobius"/>
    </source>
</evidence>
<dbReference type="AlphaFoldDB" id="A0A4R2RLQ5"/>
<feature type="domain" description="Penicillin-binding protein dimerisation" evidence="17">
    <location>
        <begin position="62"/>
        <end position="236"/>
    </location>
</feature>
<evidence type="ECO:0000256" key="10">
    <source>
        <dbReference type="ARBA" id="ARBA00022984"/>
    </source>
</evidence>
<dbReference type="Proteomes" id="UP000295050">
    <property type="component" value="Unassembled WGS sequence"/>
</dbReference>
<name>A0A4R2RLQ5_9RHOB</name>
<dbReference type="Gene3D" id="3.40.710.10">
    <property type="entry name" value="DD-peptidase/beta-lactamase superfamily"/>
    <property type="match status" value="1"/>
</dbReference>
<dbReference type="InterPro" id="IPR012338">
    <property type="entry name" value="Beta-lactam/transpept-like"/>
</dbReference>
<evidence type="ECO:0000256" key="11">
    <source>
        <dbReference type="ARBA" id="ARBA00022989"/>
    </source>
</evidence>
<dbReference type="InterPro" id="IPR050515">
    <property type="entry name" value="Beta-lactam/transpept"/>
</dbReference>
<dbReference type="Gene3D" id="3.90.1310.10">
    <property type="entry name" value="Penicillin-binding protein 2a (Domain 2)"/>
    <property type="match status" value="1"/>
</dbReference>
<dbReference type="PANTHER" id="PTHR30627:SF2">
    <property type="entry name" value="PEPTIDOGLYCAN D,D-TRANSPEPTIDASE MRDA"/>
    <property type="match status" value="1"/>
</dbReference>
<dbReference type="Gene3D" id="3.30.1390.30">
    <property type="entry name" value="Penicillin-binding protein 2a, domain 3"/>
    <property type="match status" value="1"/>
</dbReference>
<organism evidence="18 19">
    <name type="scientific">Rhodovulum bhavnagarense</name>
    <dbReference type="NCBI Taxonomy" id="992286"/>
    <lineage>
        <taxon>Bacteria</taxon>
        <taxon>Pseudomonadati</taxon>
        <taxon>Pseudomonadota</taxon>
        <taxon>Alphaproteobacteria</taxon>
        <taxon>Rhodobacterales</taxon>
        <taxon>Paracoccaceae</taxon>
        <taxon>Rhodovulum</taxon>
    </lineage>
</organism>
<sequence length="648" mass="70941">MRRPGRETEESTRRITRRALILGGVQAGFAGMLTLRMRHLQVTQADQFRLLAEENRVNIRLIPPMRGLVFDRAGRIVAENEQNYRIVIVREDAGDPEEALARLARLVPLDAESVERALREVHRHSPFVPVTVADRLRWEDVARVAVNAPILPGITPEVGLSRLYPMGPDFAHVVGYVGPVSDYDLSQIDAPDPLLQIPRFQIGKTGVEAKHEELLRGKAGTRRIEVNAVGRVIRELDRVEGQPGAALQLTVDAGLQNFMQARMGEESAAAVVMDLAQGDILGIASSPGFDPNKFVRGISVADYKALTETPYRPLSNKAVQGAYPPGSTFKMITALAALEDGLITPEETVYCPGHLEVGGRRFHCWRRGGHGHVNLNQSLEQSCDVYYYDIAQRVGIEKITAMARKFGLGERHDLPLSAVVSGLMPDKAWKRENRGADWVVGDTLNAAIGQGYVLASPLQLAVMSARIATGRALMPRLVRSVNGMEQPHPAGAPLDVNPAHLAYIRQGMNDVVNSRRGTAYRSRVVAEGMAMAGKTGTSQVRNITTAERAAGVFRNEDLPWERRDHALFVAFAPAQAPRIAVCVVVEHGGGGSTAAAPIARDITLRALYGDLPPLSAYPDRQRWQKEQDLRKLPLRKLDSAPAAGRSRA</sequence>
<evidence type="ECO:0000256" key="12">
    <source>
        <dbReference type="ARBA" id="ARBA00023136"/>
    </source>
</evidence>
<keyword evidence="12 15" id="KW-0472">Membrane</keyword>
<dbReference type="SUPFAM" id="SSF56601">
    <property type="entry name" value="beta-lactamase/transpeptidase-like"/>
    <property type="match status" value="1"/>
</dbReference>
<gene>
    <name evidence="18" type="ORF">EV663_10838</name>
</gene>
<comment type="caution">
    <text evidence="18">The sequence shown here is derived from an EMBL/GenBank/DDBJ whole genome shotgun (WGS) entry which is preliminary data.</text>
</comment>
<keyword evidence="4" id="KW-0997">Cell inner membrane</keyword>
<dbReference type="GO" id="GO:0016740">
    <property type="term" value="F:transferase activity"/>
    <property type="evidence" value="ECO:0007669"/>
    <property type="project" value="UniProtKB-KW"/>
</dbReference>
<evidence type="ECO:0000259" key="17">
    <source>
        <dbReference type="Pfam" id="PF03717"/>
    </source>
</evidence>
<evidence type="ECO:0000313" key="18">
    <source>
        <dbReference type="EMBL" id="TCP60681.1"/>
    </source>
</evidence>
<evidence type="ECO:0000256" key="2">
    <source>
        <dbReference type="ARBA" id="ARBA00004236"/>
    </source>
</evidence>
<dbReference type="GO" id="GO:0071972">
    <property type="term" value="F:peptidoglycan L,D-transpeptidase activity"/>
    <property type="evidence" value="ECO:0007669"/>
    <property type="project" value="TreeGrafter"/>
</dbReference>
<dbReference type="NCBIfam" id="TIGR03423">
    <property type="entry name" value="pbp2_mrdA"/>
    <property type="match status" value="1"/>
</dbReference>
<keyword evidence="3" id="KW-1003">Cell membrane</keyword>
<dbReference type="GO" id="GO:0005886">
    <property type="term" value="C:plasma membrane"/>
    <property type="evidence" value="ECO:0007669"/>
    <property type="project" value="UniProtKB-SubCell"/>
</dbReference>
<feature type="region of interest" description="Disordered" evidence="14">
    <location>
        <begin position="627"/>
        <end position="648"/>
    </location>
</feature>
<keyword evidence="6" id="KW-0645">Protease</keyword>
<dbReference type="InterPro" id="IPR017790">
    <property type="entry name" value="Penicillin-binding_protein_2"/>
</dbReference>
<dbReference type="InterPro" id="IPR036138">
    <property type="entry name" value="PBP_dimer_sf"/>
</dbReference>
<evidence type="ECO:0000256" key="6">
    <source>
        <dbReference type="ARBA" id="ARBA00022670"/>
    </source>
</evidence>
<proteinExistence type="predicted"/>
<keyword evidence="8" id="KW-0378">Hydrolase</keyword>
<dbReference type="GO" id="GO:0009002">
    <property type="term" value="F:serine-type D-Ala-D-Ala carboxypeptidase activity"/>
    <property type="evidence" value="ECO:0007669"/>
    <property type="project" value="InterPro"/>
</dbReference>
<evidence type="ECO:0000256" key="5">
    <source>
        <dbReference type="ARBA" id="ARBA00022645"/>
    </source>
</evidence>
<dbReference type="GO" id="GO:0008360">
    <property type="term" value="P:regulation of cell shape"/>
    <property type="evidence" value="ECO:0007669"/>
    <property type="project" value="UniProtKB-KW"/>
</dbReference>
<evidence type="ECO:0000256" key="1">
    <source>
        <dbReference type="ARBA" id="ARBA00004167"/>
    </source>
</evidence>
<evidence type="ECO:0000259" key="16">
    <source>
        <dbReference type="Pfam" id="PF00905"/>
    </source>
</evidence>
<dbReference type="GO" id="GO:0071555">
    <property type="term" value="P:cell wall organization"/>
    <property type="evidence" value="ECO:0007669"/>
    <property type="project" value="UniProtKB-KW"/>
</dbReference>
<dbReference type="InterPro" id="IPR001460">
    <property type="entry name" value="PCN-bd_Tpept"/>
</dbReference>
<evidence type="ECO:0000313" key="19">
    <source>
        <dbReference type="Proteomes" id="UP000295050"/>
    </source>
</evidence>
<evidence type="ECO:0000256" key="4">
    <source>
        <dbReference type="ARBA" id="ARBA00022519"/>
    </source>
</evidence>
<dbReference type="Pfam" id="PF03717">
    <property type="entry name" value="PBP_dimer"/>
    <property type="match status" value="1"/>
</dbReference>
<comment type="subcellular location">
    <subcellularLocation>
        <location evidence="2">Cell membrane</location>
    </subcellularLocation>
    <subcellularLocation>
        <location evidence="1">Membrane</location>
        <topology evidence="1">Single-pass membrane protein</topology>
    </subcellularLocation>
</comment>
<evidence type="ECO:0000256" key="7">
    <source>
        <dbReference type="ARBA" id="ARBA00022692"/>
    </source>
</evidence>
<keyword evidence="11 15" id="KW-1133">Transmembrane helix</keyword>
<keyword evidence="7 15" id="KW-0812">Transmembrane</keyword>
<evidence type="ECO:0000256" key="14">
    <source>
        <dbReference type="SAM" id="MobiDB-lite"/>
    </source>
</evidence>
<dbReference type="OrthoDB" id="9766847at2"/>
<keyword evidence="19" id="KW-1185">Reference proteome</keyword>
<reference evidence="18 19" key="1">
    <citation type="submission" date="2019-03" db="EMBL/GenBank/DDBJ databases">
        <title>Genomic Encyclopedia of Type Strains, Phase IV (KMG-IV): sequencing the most valuable type-strain genomes for metagenomic binning, comparative biology and taxonomic classification.</title>
        <authorList>
            <person name="Goeker M."/>
        </authorList>
    </citation>
    <scope>NUCLEOTIDE SEQUENCE [LARGE SCALE GENOMIC DNA]</scope>
    <source>
        <strain evidence="18 19">DSM 24766</strain>
    </source>
</reference>
<evidence type="ECO:0000256" key="3">
    <source>
        <dbReference type="ARBA" id="ARBA00022475"/>
    </source>
</evidence>
<feature type="transmembrane region" description="Helical" evidence="15">
    <location>
        <begin position="20"/>
        <end position="37"/>
    </location>
</feature>
<evidence type="ECO:0000256" key="9">
    <source>
        <dbReference type="ARBA" id="ARBA00022960"/>
    </source>
</evidence>
<accession>A0A4R2RLQ5</accession>
<dbReference type="RefSeq" id="WP_132951568.1">
    <property type="nucleotide sequence ID" value="NZ_SLXU01000008.1"/>
</dbReference>
<dbReference type="SUPFAM" id="SSF56519">
    <property type="entry name" value="Penicillin binding protein dimerisation domain"/>
    <property type="match status" value="1"/>
</dbReference>
<keyword evidence="9" id="KW-0133">Cell shape</keyword>
<keyword evidence="10" id="KW-0573">Peptidoglycan synthesis</keyword>
<dbReference type="Pfam" id="PF00905">
    <property type="entry name" value="Transpeptidase"/>
    <property type="match status" value="1"/>
</dbReference>
<dbReference type="PANTHER" id="PTHR30627">
    <property type="entry name" value="PEPTIDOGLYCAN D,D-TRANSPEPTIDASE"/>
    <property type="match status" value="1"/>
</dbReference>
<dbReference type="EMBL" id="SLXU01000008">
    <property type="protein sequence ID" value="TCP60681.1"/>
    <property type="molecule type" value="Genomic_DNA"/>
</dbReference>
<keyword evidence="18" id="KW-0808">Transferase</keyword>
<feature type="compositionally biased region" description="Basic and acidic residues" evidence="14">
    <location>
        <begin position="627"/>
        <end position="638"/>
    </location>
</feature>
<keyword evidence="13" id="KW-0961">Cell wall biogenesis/degradation</keyword>
<keyword evidence="5" id="KW-0121">Carboxypeptidase</keyword>
<dbReference type="GO" id="GO:0006508">
    <property type="term" value="P:proteolysis"/>
    <property type="evidence" value="ECO:0007669"/>
    <property type="project" value="UniProtKB-KW"/>
</dbReference>